<dbReference type="GO" id="GO:0051205">
    <property type="term" value="P:protein insertion into membrane"/>
    <property type="evidence" value="ECO:0007669"/>
    <property type="project" value="TreeGrafter"/>
</dbReference>
<dbReference type="Pfam" id="PF04355">
    <property type="entry name" value="BamE"/>
    <property type="match status" value="1"/>
</dbReference>
<dbReference type="FunFam" id="3.30.1450.10:FF:000005">
    <property type="entry name" value="Cell envelope protein SmpA"/>
    <property type="match status" value="1"/>
</dbReference>
<dbReference type="GO" id="GO:0030674">
    <property type="term" value="F:protein-macromolecule adaptor activity"/>
    <property type="evidence" value="ECO:0007669"/>
    <property type="project" value="TreeGrafter"/>
</dbReference>
<dbReference type="InterPro" id="IPR037873">
    <property type="entry name" value="BamE-like"/>
</dbReference>
<dbReference type="OrthoDB" id="9808313at2"/>
<dbReference type="Proteomes" id="UP000231194">
    <property type="component" value="Unassembled WGS sequence"/>
</dbReference>
<feature type="region of interest" description="Disordered" evidence="4">
    <location>
        <begin position="1"/>
        <end position="33"/>
    </location>
</feature>
<reference evidence="6 7" key="1">
    <citation type="submission" date="2017-11" db="EMBL/GenBank/DDBJ databases">
        <title>Bradyrhizobium forestalis sp. nov., an efficient nitrogen-fixing bacterium isolated from nodules of forest legume species in the Amazon.</title>
        <authorList>
            <person name="Costa E.M."/>
            <person name="Guimaraes A."/>
            <person name="Carvalho T.S."/>
            <person name="Rodrigues T.L."/>
            <person name="Ribeiro P.R.A."/>
            <person name="Lebbe L."/>
            <person name="Willems A."/>
            <person name="Moreira F.M.S."/>
        </authorList>
    </citation>
    <scope>NUCLEOTIDE SEQUENCE [LARGE SCALE GENOMIC DNA]</scope>
    <source>
        <strain evidence="6 7">INPA54B</strain>
    </source>
</reference>
<dbReference type="InterPro" id="IPR007450">
    <property type="entry name" value="BamE_dom"/>
</dbReference>
<proteinExistence type="predicted"/>
<gene>
    <name evidence="6" type="ORF">CVM73_14570</name>
</gene>
<sequence length="185" mass="20192">MLHSDALPGTSAPRATQGDGISSAMTTTNQTSLRADKRRGLHACWRGLRMLAATAAVGVALAACTGEQFQKGYILPPGALEQIPIGASQDQVLIVMGTPSTVATLDGEVFYYISQRSERPVAFMNQKVVDQRVIAIYFDKNRRVRRLANYGLQDGKIFDFISRTTATSGQEMSYLAPLFKLLSFN</sequence>
<evidence type="ECO:0000256" key="4">
    <source>
        <dbReference type="SAM" id="MobiDB-lite"/>
    </source>
</evidence>
<comment type="caution">
    <text evidence="6">The sequence shown here is derived from an EMBL/GenBank/DDBJ whole genome shotgun (WGS) entry which is preliminary data.</text>
</comment>
<evidence type="ECO:0000256" key="1">
    <source>
        <dbReference type="ARBA" id="ARBA00022729"/>
    </source>
</evidence>
<keyword evidence="2" id="KW-0472">Membrane</keyword>
<evidence type="ECO:0000313" key="6">
    <source>
        <dbReference type="EMBL" id="PJG54573.1"/>
    </source>
</evidence>
<evidence type="ECO:0000313" key="7">
    <source>
        <dbReference type="Proteomes" id="UP000231194"/>
    </source>
</evidence>
<keyword evidence="1" id="KW-0732">Signal</keyword>
<protein>
    <submittedName>
        <fullName evidence="6">Outer membrane protein assembly factor BamE</fullName>
    </submittedName>
</protein>
<feature type="domain" description="Outer membrane protein assembly factor BamE" evidence="5">
    <location>
        <begin position="72"/>
        <end position="146"/>
    </location>
</feature>
<organism evidence="6 7">
    <name type="scientific">Bradyrhizobium forestalis</name>
    <dbReference type="NCBI Taxonomy" id="1419263"/>
    <lineage>
        <taxon>Bacteria</taxon>
        <taxon>Pseudomonadati</taxon>
        <taxon>Pseudomonadota</taxon>
        <taxon>Alphaproteobacteria</taxon>
        <taxon>Hyphomicrobiales</taxon>
        <taxon>Nitrobacteraceae</taxon>
        <taxon>Bradyrhizobium</taxon>
    </lineage>
</organism>
<keyword evidence="3" id="KW-0998">Cell outer membrane</keyword>
<dbReference type="PANTHER" id="PTHR37482:SF1">
    <property type="entry name" value="OUTER MEMBRANE PROTEIN ASSEMBLY FACTOR BAME"/>
    <property type="match status" value="1"/>
</dbReference>
<dbReference type="InterPro" id="IPR026592">
    <property type="entry name" value="BamE"/>
</dbReference>
<dbReference type="PANTHER" id="PTHR37482">
    <property type="entry name" value="OUTER MEMBRANE PROTEIN ASSEMBLY FACTOR BAME"/>
    <property type="match status" value="1"/>
</dbReference>
<feature type="compositionally biased region" description="Polar residues" evidence="4">
    <location>
        <begin position="19"/>
        <end position="33"/>
    </location>
</feature>
<evidence type="ECO:0000259" key="5">
    <source>
        <dbReference type="Pfam" id="PF04355"/>
    </source>
</evidence>
<dbReference type="GO" id="GO:1990063">
    <property type="term" value="C:Bam protein complex"/>
    <property type="evidence" value="ECO:0007669"/>
    <property type="project" value="TreeGrafter"/>
</dbReference>
<keyword evidence="7" id="KW-1185">Reference proteome</keyword>
<dbReference type="AlphaFoldDB" id="A0A2M8R9R5"/>
<dbReference type="Gene3D" id="3.30.1450.10">
    <property type="match status" value="1"/>
</dbReference>
<dbReference type="EMBL" id="PGVG01000010">
    <property type="protein sequence ID" value="PJG54573.1"/>
    <property type="molecule type" value="Genomic_DNA"/>
</dbReference>
<dbReference type="GO" id="GO:0043165">
    <property type="term" value="P:Gram-negative-bacterium-type cell outer membrane assembly"/>
    <property type="evidence" value="ECO:0007669"/>
    <property type="project" value="TreeGrafter"/>
</dbReference>
<accession>A0A2M8R9R5</accession>
<evidence type="ECO:0000256" key="2">
    <source>
        <dbReference type="ARBA" id="ARBA00023136"/>
    </source>
</evidence>
<name>A0A2M8R9R5_9BRAD</name>
<evidence type="ECO:0000256" key="3">
    <source>
        <dbReference type="ARBA" id="ARBA00023237"/>
    </source>
</evidence>